<dbReference type="PANTHER" id="PTHR48207">
    <property type="entry name" value="SUCCINATE--HYDROXYMETHYLGLUTARATE COA-TRANSFERASE"/>
    <property type="match status" value="1"/>
</dbReference>
<accession>A0A317FG60</accession>
<dbReference type="InterPro" id="IPR003673">
    <property type="entry name" value="CoA-Trfase_fam_III"/>
</dbReference>
<evidence type="ECO:0000313" key="2">
    <source>
        <dbReference type="EMBL" id="PWS37352.1"/>
    </source>
</evidence>
<dbReference type="Pfam" id="PF02515">
    <property type="entry name" value="CoA_transf_3"/>
    <property type="match status" value="1"/>
</dbReference>
<dbReference type="EMBL" id="QGNA01000002">
    <property type="protein sequence ID" value="PWS37352.1"/>
    <property type="molecule type" value="Genomic_DNA"/>
</dbReference>
<comment type="caution">
    <text evidence="2">The sequence shown here is derived from an EMBL/GenBank/DDBJ whole genome shotgun (WGS) entry which is preliminary data.</text>
</comment>
<gene>
    <name evidence="2" type="ORF">DFH01_10950</name>
</gene>
<dbReference type="AlphaFoldDB" id="A0A317FG60"/>
<name>A0A317FG60_9PROT</name>
<keyword evidence="1 2" id="KW-0808">Transferase</keyword>
<organism evidence="2 3">
    <name type="scientific">Falsiroseomonas bella</name>
    <dbReference type="NCBI Taxonomy" id="2184016"/>
    <lineage>
        <taxon>Bacteria</taxon>
        <taxon>Pseudomonadati</taxon>
        <taxon>Pseudomonadota</taxon>
        <taxon>Alphaproteobacteria</taxon>
        <taxon>Acetobacterales</taxon>
        <taxon>Roseomonadaceae</taxon>
        <taxon>Falsiroseomonas</taxon>
    </lineage>
</organism>
<dbReference type="InterPro" id="IPR023606">
    <property type="entry name" value="CoA-Trfase_III_dom_1_sf"/>
</dbReference>
<sequence length="388" mass="41498">MMQGALHGLLVVDLTSHLSGPYCTMLLGDMGAEVIKVERPGAGDDSRRMPPMVDGMGAPYALWNRNKRSIALDPKAPEDAEVLRRLIARADVLVENMRPGALARMGWDWPALHALNPRLILASISGFGQDGPWAAHGGFDLMAQGMAGLMASNGPVEGEPHRLPIAISDISAGMFACIGILGALQARQRTGRGQQVEASLFESALALSIYEAAAVLGTGRRPERLGQAHRGAAPYQIFRTADGYITLGAGQDHFFARLCDLLGQPDLAKDARFATVAARVANHGALVAILNEHLARRDSATWLAALEEAGIPAEKVLHYDEALAHPQAIARGVVTEVPGARQGLRRTLAPAVQLKDTPSAVRRPAPALDEHGAEIRRWVMQDPPPATR</sequence>
<dbReference type="InterPro" id="IPR044855">
    <property type="entry name" value="CoA-Trfase_III_dom3_sf"/>
</dbReference>
<dbReference type="InterPro" id="IPR050483">
    <property type="entry name" value="CoA-transferase_III_domain"/>
</dbReference>
<dbReference type="Proteomes" id="UP000245765">
    <property type="component" value="Unassembled WGS sequence"/>
</dbReference>
<evidence type="ECO:0000256" key="1">
    <source>
        <dbReference type="ARBA" id="ARBA00022679"/>
    </source>
</evidence>
<evidence type="ECO:0000313" key="3">
    <source>
        <dbReference type="Proteomes" id="UP000245765"/>
    </source>
</evidence>
<dbReference type="PANTHER" id="PTHR48207:SF3">
    <property type="entry name" value="SUCCINATE--HYDROXYMETHYLGLUTARATE COA-TRANSFERASE"/>
    <property type="match status" value="1"/>
</dbReference>
<proteinExistence type="predicted"/>
<dbReference type="Gene3D" id="3.40.50.10540">
    <property type="entry name" value="Crotonobetainyl-coa:carnitine coa-transferase, domain 1"/>
    <property type="match status" value="1"/>
</dbReference>
<dbReference type="GO" id="GO:0008410">
    <property type="term" value="F:CoA-transferase activity"/>
    <property type="evidence" value="ECO:0007669"/>
    <property type="project" value="TreeGrafter"/>
</dbReference>
<protein>
    <submittedName>
        <fullName evidence="2">CoA transferase</fullName>
    </submittedName>
</protein>
<reference evidence="3" key="1">
    <citation type="submission" date="2018-05" db="EMBL/GenBank/DDBJ databases">
        <authorList>
            <person name="Du Z."/>
            <person name="Wang X."/>
        </authorList>
    </citation>
    <scope>NUCLEOTIDE SEQUENCE [LARGE SCALE GENOMIC DNA]</scope>
    <source>
        <strain evidence="3">CQN31</strain>
    </source>
</reference>
<dbReference type="Gene3D" id="3.30.1540.10">
    <property type="entry name" value="formyl-coa transferase, domain 3"/>
    <property type="match status" value="1"/>
</dbReference>
<keyword evidence="3" id="KW-1185">Reference proteome</keyword>
<dbReference type="SUPFAM" id="SSF89796">
    <property type="entry name" value="CoA-transferase family III (CaiB/BaiF)"/>
    <property type="match status" value="1"/>
</dbReference>